<dbReference type="AlphaFoldDB" id="A0AAU7JK62"/>
<feature type="chain" id="PRO_5043661040" description="Outer membrane protein beta-barrel domain-containing protein" evidence="1">
    <location>
        <begin position="20"/>
        <end position="291"/>
    </location>
</feature>
<protein>
    <recommendedName>
        <fullName evidence="3">Outer membrane protein beta-barrel domain-containing protein</fullName>
    </recommendedName>
</protein>
<keyword evidence="1" id="KW-0732">Signal</keyword>
<feature type="signal peptide" evidence="1">
    <location>
        <begin position="1"/>
        <end position="19"/>
    </location>
</feature>
<organism evidence="2">
    <name type="scientific">Alsobacter sp. KACC 23698</name>
    <dbReference type="NCBI Taxonomy" id="3149229"/>
    <lineage>
        <taxon>Bacteria</taxon>
        <taxon>Pseudomonadati</taxon>
        <taxon>Pseudomonadota</taxon>
        <taxon>Alphaproteobacteria</taxon>
        <taxon>Hyphomicrobiales</taxon>
        <taxon>Alsobacteraceae</taxon>
        <taxon>Alsobacter</taxon>
    </lineage>
</organism>
<evidence type="ECO:0000313" key="2">
    <source>
        <dbReference type="EMBL" id="XBO40798.1"/>
    </source>
</evidence>
<proteinExistence type="predicted"/>
<evidence type="ECO:0000256" key="1">
    <source>
        <dbReference type="SAM" id="SignalP"/>
    </source>
</evidence>
<dbReference type="RefSeq" id="WP_406857656.1">
    <property type="nucleotide sequence ID" value="NZ_CP157484.1"/>
</dbReference>
<accession>A0AAU7JK62</accession>
<evidence type="ECO:0008006" key="3">
    <source>
        <dbReference type="Google" id="ProtNLM"/>
    </source>
</evidence>
<sequence>MKRAIVLIAALGVSATAQAADISAPPPAAPELPMPPSWTFRLTPYAWLPGLTGKTTVKGRTTDIDASFTDVIKSTFDNGGTLAALMLDGEARNGPFSVFGDAIWDRVTLSPSSVKSKTLEPGITGTLGTSLNAKSTSAILEAGAGYEFAQLGPVAFDVIAGARYWYQRVELDLALFPTLDIGDLTIRGNRAIGRSGSVDWLDGFVGARARWALAPGQEIILRGDVGGGGSNVSWQAIAAYSYDFATRNGVTYSGVLGYKALYVDYEQGEGRTKYRFDVLQHGPVIGLNIRF</sequence>
<reference evidence="2" key="1">
    <citation type="submission" date="2024-05" db="EMBL/GenBank/DDBJ databases">
        <authorList>
            <person name="Kim S."/>
            <person name="Heo J."/>
            <person name="Choi H."/>
            <person name="Choi Y."/>
            <person name="Kwon S.-W."/>
            <person name="Kim Y."/>
        </authorList>
    </citation>
    <scope>NUCLEOTIDE SEQUENCE</scope>
    <source>
        <strain evidence="2">KACC 23698</strain>
    </source>
</reference>
<name>A0AAU7JK62_9HYPH</name>
<dbReference type="EMBL" id="CP157484">
    <property type="protein sequence ID" value="XBO40798.1"/>
    <property type="molecule type" value="Genomic_DNA"/>
</dbReference>
<gene>
    <name evidence="2" type="ORF">ABEG18_08585</name>
</gene>